<dbReference type="InterPro" id="IPR026891">
    <property type="entry name" value="Fn3-like"/>
</dbReference>
<evidence type="ECO:0000256" key="6">
    <source>
        <dbReference type="ARBA" id="ARBA00023180"/>
    </source>
</evidence>
<dbReference type="EMBL" id="JBBWUH010000004">
    <property type="protein sequence ID" value="KAK8169821.1"/>
    <property type="molecule type" value="Genomic_DNA"/>
</dbReference>
<evidence type="ECO:0000313" key="14">
    <source>
        <dbReference type="EMBL" id="KAK8169821.1"/>
    </source>
</evidence>
<evidence type="ECO:0000256" key="2">
    <source>
        <dbReference type="ARBA" id="ARBA00005336"/>
    </source>
</evidence>
<dbReference type="InterPro" id="IPR036962">
    <property type="entry name" value="Glyco_hydro_3_N_sf"/>
</dbReference>
<evidence type="ECO:0000256" key="8">
    <source>
        <dbReference type="ARBA" id="ARBA00023295"/>
    </source>
</evidence>
<comment type="catalytic activity">
    <reaction evidence="10">
        <text>Hydrolysis of (1-&gt;4)-beta-D-xylans, to remove successive D-xylose residues from the non-reducing termini.</text>
        <dbReference type="EC" id="3.2.1.37"/>
    </reaction>
</comment>
<keyword evidence="6" id="KW-0325">Glycoprotein</keyword>
<evidence type="ECO:0000313" key="15">
    <source>
        <dbReference type="Proteomes" id="UP001456524"/>
    </source>
</evidence>
<evidence type="ECO:0000256" key="9">
    <source>
        <dbReference type="ARBA" id="ARBA00023326"/>
    </source>
</evidence>
<feature type="signal peptide" evidence="12">
    <location>
        <begin position="1"/>
        <end position="22"/>
    </location>
</feature>
<dbReference type="InterPro" id="IPR017853">
    <property type="entry name" value="GH"/>
</dbReference>
<feature type="chain" id="PRO_5047207414" description="xylan 1,4-beta-xylosidase" evidence="12">
    <location>
        <begin position="23"/>
        <end position="811"/>
    </location>
</feature>
<evidence type="ECO:0000256" key="5">
    <source>
        <dbReference type="ARBA" id="ARBA00022801"/>
    </source>
</evidence>
<keyword evidence="7" id="KW-0119">Carbohydrate metabolism</keyword>
<evidence type="ECO:0000256" key="10">
    <source>
        <dbReference type="ARBA" id="ARBA00024574"/>
    </source>
</evidence>
<dbReference type="InterPro" id="IPR002772">
    <property type="entry name" value="Glyco_hydro_3_C"/>
</dbReference>
<gene>
    <name evidence="14" type="ORF">IWX90DRAFT_414209</name>
</gene>
<dbReference type="SUPFAM" id="SSF51445">
    <property type="entry name" value="(Trans)glycosidases"/>
    <property type="match status" value="1"/>
</dbReference>
<comment type="pathway">
    <text evidence="1">Glycan degradation; xylan degradation.</text>
</comment>
<evidence type="ECO:0000259" key="13">
    <source>
        <dbReference type="SMART" id="SM01217"/>
    </source>
</evidence>
<sequence length="811" mass="87333">MAPCSLTRLATLLAVGIDAVVGLRLYGFPDCENGPLKENLVCDTTAAPKARAAALVAALTLEEKFSNTGNTAPGVPRLGIPPYQWWNEALHGVAYSYDVEVFRDANDTDQFTHATSFPQPILMGAAFDDELIRAVADVVSTESRAFSNAGQFGIDAWTPNVNPFRDSRWGRGQETPGEDPFHIASYVRALLDGLQGGVHPKYKKIVATCKHFLGYDIESWNGNWRYQFDAQITPQDLSDYYSPPFASCARDANVGSFMCTYNAVNGVPTCADPYLQTTLLREHWGWTNDDQYVVSDCDSIQNVYLPHQWASSQEEAAADSLNAGVDLDCGTYYQTYLPLAYEQGLVNETTLDRALTRVYSGLVQLGYFDPASVQPYRALNWSSVNTEHAQKLALKAAQEGITLLKNTDNALPLSLTPETSIALIGEWANATTQAQGNYAGTALTSIKPFLISPLMAAQEAGLNVSYANGNGQGDPTTEIWNEIWPAASSADVIFYIGGIDNDVELEGMDRVTIGWSGPQLDLITRLASQGKPTIVVAMGGGQIDSAPLVANPNISAIVWAGYPGQSGGTALLDILTGKVAPAGRLPTTQYPARYVSQVPMTDMSLRPNDETGSPGRTYMWYNGTATYPFGWGLHYTTFSASLTLPNGTDSIDLAAVTSSCNATHLDTCALPPLSLAVTNTGNTTSDYAALLFARFPAAVGPQPVPLKTLVAYTRLHDLAPGSTETVSVALDLGRLARADEHGDKKVWPGTYSIEVGVEGEEAEMLGEGRSVNFEVAGGEEGFVVEEWPRMSEEGRVGRGVEGLEGYFVAGY</sequence>
<organism evidence="14 15">
    <name type="scientific">Phyllosticta citrichinensis</name>
    <dbReference type="NCBI Taxonomy" id="1130410"/>
    <lineage>
        <taxon>Eukaryota</taxon>
        <taxon>Fungi</taxon>
        <taxon>Dikarya</taxon>
        <taxon>Ascomycota</taxon>
        <taxon>Pezizomycotina</taxon>
        <taxon>Dothideomycetes</taxon>
        <taxon>Dothideomycetes incertae sedis</taxon>
        <taxon>Botryosphaeriales</taxon>
        <taxon>Phyllostictaceae</taxon>
        <taxon>Phyllosticta</taxon>
    </lineage>
</organism>
<dbReference type="Pfam" id="PF01915">
    <property type="entry name" value="Glyco_hydro_3_C"/>
    <property type="match status" value="1"/>
</dbReference>
<evidence type="ECO:0000256" key="7">
    <source>
        <dbReference type="ARBA" id="ARBA00023277"/>
    </source>
</evidence>
<keyword evidence="5 14" id="KW-0378">Hydrolase</keyword>
<dbReference type="Gene3D" id="3.20.20.300">
    <property type="entry name" value="Glycoside hydrolase, family 3, N-terminal domain"/>
    <property type="match status" value="1"/>
</dbReference>
<protein>
    <recommendedName>
        <fullName evidence="11">xylan 1,4-beta-xylosidase</fullName>
        <ecNumber evidence="11">3.2.1.37</ecNumber>
    </recommendedName>
</protein>
<feature type="domain" description="Fibronectin type III-like" evidence="13">
    <location>
        <begin position="687"/>
        <end position="759"/>
    </location>
</feature>
<keyword evidence="4 12" id="KW-0732">Signal</keyword>
<comment type="caution">
    <text evidence="14">The sequence shown here is derived from an EMBL/GenBank/DDBJ whole genome shotgun (WGS) entry which is preliminary data.</text>
</comment>
<dbReference type="InterPro" id="IPR036881">
    <property type="entry name" value="Glyco_hydro_3_C_sf"/>
</dbReference>
<dbReference type="InterPro" id="IPR013783">
    <property type="entry name" value="Ig-like_fold"/>
</dbReference>
<dbReference type="PANTHER" id="PTHR42721:SF3">
    <property type="entry name" value="BETA-D-XYLOSIDASE 5-RELATED"/>
    <property type="match status" value="1"/>
</dbReference>
<dbReference type="InterPro" id="IPR001764">
    <property type="entry name" value="Glyco_hydro_3_N"/>
</dbReference>
<evidence type="ECO:0000256" key="1">
    <source>
        <dbReference type="ARBA" id="ARBA00004851"/>
    </source>
</evidence>
<dbReference type="SUPFAM" id="SSF52279">
    <property type="entry name" value="Beta-D-glucan exohydrolase, C-terminal domain"/>
    <property type="match status" value="1"/>
</dbReference>
<dbReference type="SMART" id="SM01217">
    <property type="entry name" value="Fn3_like"/>
    <property type="match status" value="1"/>
</dbReference>
<dbReference type="Proteomes" id="UP001456524">
    <property type="component" value="Unassembled WGS sequence"/>
</dbReference>
<dbReference type="Gene3D" id="2.60.40.10">
    <property type="entry name" value="Immunoglobulins"/>
    <property type="match status" value="1"/>
</dbReference>
<dbReference type="Pfam" id="PF00933">
    <property type="entry name" value="Glyco_hydro_3"/>
    <property type="match status" value="1"/>
</dbReference>
<evidence type="ECO:0000256" key="12">
    <source>
        <dbReference type="SAM" id="SignalP"/>
    </source>
</evidence>
<name>A0ABR1XWS1_9PEZI</name>
<dbReference type="PANTHER" id="PTHR42721">
    <property type="entry name" value="SUGAR HYDROLASE-RELATED"/>
    <property type="match status" value="1"/>
</dbReference>
<evidence type="ECO:0000256" key="3">
    <source>
        <dbReference type="ARBA" id="ARBA00022651"/>
    </source>
</evidence>
<keyword evidence="3" id="KW-0858">Xylan degradation</keyword>
<keyword evidence="9" id="KW-0624">Polysaccharide degradation</keyword>
<keyword evidence="8" id="KW-0326">Glycosidase</keyword>
<keyword evidence="15" id="KW-1185">Reference proteome</keyword>
<comment type="similarity">
    <text evidence="2">Belongs to the glycosyl hydrolase 3 family.</text>
</comment>
<dbReference type="Pfam" id="PF14310">
    <property type="entry name" value="Fn3-like"/>
    <property type="match status" value="1"/>
</dbReference>
<dbReference type="EC" id="3.2.1.37" evidence="11"/>
<dbReference type="InterPro" id="IPR044993">
    <property type="entry name" value="BXL"/>
</dbReference>
<reference evidence="14 15" key="1">
    <citation type="journal article" date="2022" name="G3 (Bethesda)">
        <title>Enemy or ally: a genomic approach to elucidate the lifestyle of Phyllosticta citrichinaensis.</title>
        <authorList>
            <person name="Buijs V.A."/>
            <person name="Groenewald J.Z."/>
            <person name="Haridas S."/>
            <person name="LaButti K.M."/>
            <person name="Lipzen A."/>
            <person name="Martin F.M."/>
            <person name="Barry K."/>
            <person name="Grigoriev I.V."/>
            <person name="Crous P.W."/>
            <person name="Seidl M.F."/>
        </authorList>
    </citation>
    <scope>NUCLEOTIDE SEQUENCE [LARGE SCALE GENOMIC DNA]</scope>
    <source>
        <strain evidence="14 15">CBS 129764</strain>
    </source>
</reference>
<dbReference type="GO" id="GO:0016787">
    <property type="term" value="F:hydrolase activity"/>
    <property type="evidence" value="ECO:0007669"/>
    <property type="project" value="UniProtKB-KW"/>
</dbReference>
<accession>A0ABR1XWS1</accession>
<proteinExistence type="inferred from homology"/>
<evidence type="ECO:0000256" key="11">
    <source>
        <dbReference type="ARBA" id="ARBA00026107"/>
    </source>
</evidence>
<evidence type="ECO:0000256" key="4">
    <source>
        <dbReference type="ARBA" id="ARBA00022729"/>
    </source>
</evidence>
<dbReference type="Gene3D" id="3.40.50.1700">
    <property type="entry name" value="Glycoside hydrolase family 3 C-terminal domain"/>
    <property type="match status" value="1"/>
</dbReference>